<dbReference type="AlphaFoldDB" id="A0A5K7YHJ8"/>
<organism evidence="2 3">
    <name type="scientific">Desulfosarcina alkanivorans</name>
    <dbReference type="NCBI Taxonomy" id="571177"/>
    <lineage>
        <taxon>Bacteria</taxon>
        <taxon>Pseudomonadati</taxon>
        <taxon>Thermodesulfobacteriota</taxon>
        <taxon>Desulfobacteria</taxon>
        <taxon>Desulfobacterales</taxon>
        <taxon>Desulfosarcinaceae</taxon>
        <taxon>Desulfosarcina</taxon>
    </lineage>
</organism>
<dbReference type="PANTHER" id="PTHR33442">
    <property type="entry name" value="TRANS-3-HYDROXY-L-PROLINE DEHYDRATASE"/>
    <property type="match status" value="1"/>
</dbReference>
<dbReference type="SUPFAM" id="SSF54506">
    <property type="entry name" value="Diaminopimelate epimerase-like"/>
    <property type="match status" value="1"/>
</dbReference>
<dbReference type="RefSeq" id="WP_155316081.1">
    <property type="nucleotide sequence ID" value="NZ_AP021874.1"/>
</dbReference>
<dbReference type="GO" id="GO:0047580">
    <property type="term" value="F:4-hydroxyproline epimerase activity"/>
    <property type="evidence" value="ECO:0007669"/>
    <property type="project" value="TreeGrafter"/>
</dbReference>
<proteinExistence type="inferred from homology"/>
<dbReference type="Gene3D" id="3.10.310.10">
    <property type="entry name" value="Diaminopimelate Epimerase, Chain A, domain 1"/>
    <property type="match status" value="2"/>
</dbReference>
<name>A0A5K7YHJ8_9BACT</name>
<reference evidence="2 3" key="1">
    <citation type="submission" date="2019-11" db="EMBL/GenBank/DDBJ databases">
        <title>Comparative genomics of hydrocarbon-degrading Desulfosarcina strains.</title>
        <authorList>
            <person name="Watanabe M."/>
            <person name="Kojima H."/>
            <person name="Fukui M."/>
        </authorList>
    </citation>
    <scope>NUCLEOTIDE SEQUENCE [LARGE SCALE GENOMIC DNA]</scope>
    <source>
        <strain evidence="2 3">PL12</strain>
    </source>
</reference>
<evidence type="ECO:0000313" key="3">
    <source>
        <dbReference type="Proteomes" id="UP000427906"/>
    </source>
</evidence>
<dbReference type="InterPro" id="IPR008794">
    <property type="entry name" value="Pro_racemase_fam"/>
</dbReference>
<dbReference type="OrthoDB" id="181267at2"/>
<dbReference type="KEGG" id="dalk:DSCA_17950"/>
<dbReference type="EMBL" id="AP021874">
    <property type="protein sequence ID" value="BBO67865.1"/>
    <property type="molecule type" value="Genomic_DNA"/>
</dbReference>
<evidence type="ECO:0000256" key="1">
    <source>
        <dbReference type="ARBA" id="ARBA00007529"/>
    </source>
</evidence>
<protein>
    <submittedName>
        <fullName evidence="2">Proline racemase</fullName>
    </submittedName>
</protein>
<dbReference type="PANTHER" id="PTHR33442:SF5">
    <property type="entry name" value="BIFUNCTIONAL TRANS-3-HYDROXY-L-PROLINE DEHYDRATASE_2-EPIMERASE"/>
    <property type="match status" value="1"/>
</dbReference>
<dbReference type="Pfam" id="PF05544">
    <property type="entry name" value="Pro_racemase"/>
    <property type="match status" value="1"/>
</dbReference>
<dbReference type="PIRSF" id="PIRSF029792">
    <property type="entry name" value="Pro_racemase"/>
    <property type="match status" value="1"/>
</dbReference>
<keyword evidence="3" id="KW-1185">Reference proteome</keyword>
<evidence type="ECO:0000313" key="2">
    <source>
        <dbReference type="EMBL" id="BBO67865.1"/>
    </source>
</evidence>
<dbReference type="SFLD" id="SFLDS00028">
    <property type="entry name" value="Proline_Racemase"/>
    <property type="match status" value="1"/>
</dbReference>
<accession>A0A5K7YHJ8</accession>
<gene>
    <name evidence="2" type="primary">prdF</name>
    <name evidence="2" type="ORF">DSCA_17950</name>
</gene>
<sequence length="345" mass="37599">MYRPDRIEDGFFNRYPDRLVTIDSHTQGEPTRLLVGGVGSLPGRTIKEKKDHFESHFDHVRRLLTREPRGHRGIMAAVVTEPVSPQGQFGLFYMDARRYPYLCGHATIGAVATLVDVGALAAVDGDATITVDTPSGPLDAHTRIRNGRVVSVAIDMVPSFVFDTDRKLDVPGFGRVCVDLVCVGGFFAMVSARSVGLDLLPANSHRLITLGMAVIDAANRAFNVYHPERPEVGTVDVTEFYDDDADEKTGRSVVVYGESHMDRSPCGTGTTAKMTLLHHHGRLDPGQVYKNAGPLGTVFEGQVVKRLTIGEFNGIVGQVRGNAQITGYHQFVVDADDPVPEGFLL</sequence>
<comment type="similarity">
    <text evidence="1">Belongs to the proline racemase family.</text>
</comment>
<dbReference type="Proteomes" id="UP000427906">
    <property type="component" value="Chromosome"/>
</dbReference>